<dbReference type="Pfam" id="PF00877">
    <property type="entry name" value="NLPC_P60"/>
    <property type="match status" value="1"/>
</dbReference>
<dbReference type="SUPFAM" id="SSF54001">
    <property type="entry name" value="Cysteine proteinases"/>
    <property type="match status" value="1"/>
</dbReference>
<dbReference type="PANTHER" id="PTHR47053">
    <property type="entry name" value="MUREIN DD-ENDOPEPTIDASE MEPH-RELATED"/>
    <property type="match status" value="1"/>
</dbReference>
<keyword evidence="3" id="KW-0732">Signal</keyword>
<dbReference type="Proteomes" id="UP001224122">
    <property type="component" value="Unassembled WGS sequence"/>
</dbReference>
<reference evidence="8 9" key="1">
    <citation type="submission" date="2023-07" db="EMBL/GenBank/DDBJ databases">
        <title>Genomic Encyclopedia of Type Strains, Phase IV (KMG-IV): sequencing the most valuable type-strain genomes for metagenomic binning, comparative biology and taxonomic classification.</title>
        <authorList>
            <person name="Goeker M."/>
        </authorList>
    </citation>
    <scope>NUCLEOTIDE SEQUENCE [LARGE SCALE GENOMIC DNA]</scope>
    <source>
        <strain evidence="8 9">DSM 27594</strain>
    </source>
</reference>
<name>A0ABT9XZ22_9BACI</name>
<gene>
    <name evidence="8" type="ORF">J2S10_003355</name>
</gene>
<evidence type="ECO:0000256" key="4">
    <source>
        <dbReference type="ARBA" id="ARBA00022801"/>
    </source>
</evidence>
<proteinExistence type="inferred from homology"/>
<dbReference type="InterPro" id="IPR051202">
    <property type="entry name" value="Peptidase_C40"/>
</dbReference>
<keyword evidence="2" id="KW-0645">Protease</keyword>
<organism evidence="8 9">
    <name type="scientific">Neobacillus ginsengisoli</name>
    <dbReference type="NCBI Taxonomy" id="904295"/>
    <lineage>
        <taxon>Bacteria</taxon>
        <taxon>Bacillati</taxon>
        <taxon>Bacillota</taxon>
        <taxon>Bacilli</taxon>
        <taxon>Bacillales</taxon>
        <taxon>Bacillaceae</taxon>
        <taxon>Neobacillus</taxon>
    </lineage>
</organism>
<evidence type="ECO:0000256" key="3">
    <source>
        <dbReference type="ARBA" id="ARBA00022729"/>
    </source>
</evidence>
<evidence type="ECO:0000313" key="9">
    <source>
        <dbReference type="Proteomes" id="UP001224122"/>
    </source>
</evidence>
<keyword evidence="5" id="KW-0788">Thiol protease</keyword>
<dbReference type="Gene3D" id="6.10.250.3150">
    <property type="match status" value="1"/>
</dbReference>
<evidence type="ECO:0000313" key="8">
    <source>
        <dbReference type="EMBL" id="MDQ0200172.1"/>
    </source>
</evidence>
<keyword evidence="9" id="KW-1185">Reference proteome</keyword>
<evidence type="ECO:0000256" key="1">
    <source>
        <dbReference type="ARBA" id="ARBA00007074"/>
    </source>
</evidence>
<dbReference type="Pfam" id="PF24568">
    <property type="entry name" value="CC_PcsB"/>
    <property type="match status" value="1"/>
</dbReference>
<keyword evidence="4" id="KW-0378">Hydrolase</keyword>
<evidence type="ECO:0000259" key="7">
    <source>
        <dbReference type="PROSITE" id="PS51935"/>
    </source>
</evidence>
<dbReference type="InterPro" id="IPR057309">
    <property type="entry name" value="PcsB_CC"/>
</dbReference>
<dbReference type="Gene3D" id="3.90.1720.10">
    <property type="entry name" value="endopeptidase domain like (from Nostoc punctiforme)"/>
    <property type="match status" value="1"/>
</dbReference>
<evidence type="ECO:0000256" key="6">
    <source>
        <dbReference type="SAM" id="Coils"/>
    </source>
</evidence>
<keyword evidence="6" id="KW-0175">Coiled coil</keyword>
<evidence type="ECO:0000256" key="5">
    <source>
        <dbReference type="ARBA" id="ARBA00022807"/>
    </source>
</evidence>
<comment type="similarity">
    <text evidence="1">Belongs to the peptidase C40 family.</text>
</comment>
<dbReference type="InterPro" id="IPR000064">
    <property type="entry name" value="NLP_P60_dom"/>
</dbReference>
<feature type="coiled-coil region" evidence="6">
    <location>
        <begin position="37"/>
        <end position="85"/>
    </location>
</feature>
<accession>A0ABT9XZ22</accession>
<dbReference type="PANTHER" id="PTHR47053:SF1">
    <property type="entry name" value="MUREIN DD-ENDOPEPTIDASE MEPH-RELATED"/>
    <property type="match status" value="1"/>
</dbReference>
<sequence length="351" mass="39542">MIRKIFMVLTLTILLATGNLFIHHRVDAASVSDLQQNRVKDSEIQNVNEQIKQVNQEIEMKTKMIAKANLDITTSESQVQQLKTDVLMLEDKINKRKNVLKERALSYQQSGGNISYLQVLFSSGSFKDFVDRVGAVAIIIEADRHLLEQQETDKKDYENKKVSLEKKLAEMANTKTDLEGIRAQLTEKIKRYEKLQEQIRKEIQDQVAINAKPEFSGTSPKIENGYINTIISAGYKYIEKSVYVFGGGRTEDDIANGRFDCSGFVHWAFAQAGIDVGFSTDSIKNLGRQVSVKEMQPGDLVFFDTYKKDGHVGIYIGDGKFIGSQSSTGVAIADMTSGYWKNKFNGRVLRI</sequence>
<dbReference type="EMBL" id="JAUSTW010000005">
    <property type="protein sequence ID" value="MDQ0200172.1"/>
    <property type="molecule type" value="Genomic_DNA"/>
</dbReference>
<feature type="domain" description="NlpC/P60" evidence="7">
    <location>
        <begin position="224"/>
        <end position="351"/>
    </location>
</feature>
<comment type="caution">
    <text evidence="8">The sequence shown here is derived from an EMBL/GenBank/DDBJ whole genome shotgun (WGS) entry which is preliminary data.</text>
</comment>
<feature type="coiled-coil region" evidence="6">
    <location>
        <begin position="140"/>
        <end position="205"/>
    </location>
</feature>
<protein>
    <submittedName>
        <fullName evidence="8">Peptidoglycan hydrolase CwlO-like protein</fullName>
    </submittedName>
</protein>
<evidence type="ECO:0000256" key="2">
    <source>
        <dbReference type="ARBA" id="ARBA00022670"/>
    </source>
</evidence>
<dbReference type="InterPro" id="IPR038765">
    <property type="entry name" value="Papain-like_cys_pep_sf"/>
</dbReference>
<dbReference type="PROSITE" id="PS51935">
    <property type="entry name" value="NLPC_P60"/>
    <property type="match status" value="1"/>
</dbReference>